<dbReference type="Pfam" id="PF13643">
    <property type="entry name" value="DUF4145"/>
    <property type="match status" value="1"/>
</dbReference>
<name>A0A0B8PGW9_9VIBR</name>
<feature type="region of interest" description="Disordered" evidence="1">
    <location>
        <begin position="507"/>
        <end position="529"/>
    </location>
</feature>
<evidence type="ECO:0000313" key="3">
    <source>
        <dbReference type="EMBL" id="GAM65571.1"/>
    </source>
</evidence>
<proteinExistence type="predicted"/>
<gene>
    <name evidence="3" type="ORF">JCM19232_4918</name>
</gene>
<accession>A0A0B8PGW9</accession>
<feature type="domain" description="DUF4145" evidence="2">
    <location>
        <begin position="34"/>
        <end position="108"/>
    </location>
</feature>
<comment type="caution">
    <text evidence="3">The sequence shown here is derived from an EMBL/GenBank/DDBJ whole genome shotgun (WGS) entry which is preliminary data.</text>
</comment>
<reference evidence="3 4" key="2">
    <citation type="submission" date="2015-01" db="EMBL/GenBank/DDBJ databases">
        <authorList>
            <consortium name="NBRP consortium"/>
            <person name="Sawabe T."/>
            <person name="Meirelles P."/>
            <person name="Feng G."/>
            <person name="Sayaka M."/>
            <person name="Hattori M."/>
            <person name="Ohkuma M."/>
        </authorList>
    </citation>
    <scope>NUCLEOTIDE SEQUENCE [LARGE SCALE GENOMIC DNA]</scope>
    <source>
        <strain evidence="3 4">JCM19232</strain>
    </source>
</reference>
<dbReference type="InterPro" id="IPR025285">
    <property type="entry name" value="DUF4145"/>
</dbReference>
<feature type="compositionally biased region" description="Basic residues" evidence="1">
    <location>
        <begin position="516"/>
        <end position="529"/>
    </location>
</feature>
<dbReference type="EMBL" id="BBSA01000021">
    <property type="protein sequence ID" value="GAM65571.1"/>
    <property type="molecule type" value="Genomic_DNA"/>
</dbReference>
<dbReference type="AlphaFoldDB" id="A0A0B8PGW9"/>
<evidence type="ECO:0000313" key="4">
    <source>
        <dbReference type="Proteomes" id="UP000031670"/>
    </source>
</evidence>
<evidence type="ECO:0000259" key="2">
    <source>
        <dbReference type="Pfam" id="PF13643"/>
    </source>
</evidence>
<reference evidence="3 4" key="1">
    <citation type="submission" date="2015-01" db="EMBL/GenBank/DDBJ databases">
        <title>Vibrio sp. C5 JCM 19232 whole genome shotgun sequence.</title>
        <authorList>
            <person name="Sawabe T."/>
            <person name="Meirelles P."/>
            <person name="Feng G."/>
            <person name="Sayaka M."/>
            <person name="Hattori M."/>
            <person name="Ohkuma M."/>
        </authorList>
    </citation>
    <scope>NUCLEOTIDE SEQUENCE [LARGE SCALE GENOMIC DNA]</scope>
    <source>
        <strain evidence="3 4">JCM19232</strain>
    </source>
</reference>
<dbReference type="Proteomes" id="UP000031670">
    <property type="component" value="Unassembled WGS sequence"/>
</dbReference>
<evidence type="ECO:0000256" key="1">
    <source>
        <dbReference type="SAM" id="MobiDB-lite"/>
    </source>
</evidence>
<sequence>MSVTQLKVELPTQQSSNFGFLQNQFNELYIQATQAEKYASLDSQSSLSKMRLFVELACHELGKHFDLRPPVSGELAEKIKQLEASGHIEPWVIESMDRLRRYGNQSVHICQSFGHFVAQFKVSEDRIQELLRDMHDIAKYLADKLLNMPTHSLPEWTPNASLELTETISLALSGDANASHNIAKHFVQKLREQEFADKDQRASWQMDVNYWADKAIKQGCKQTYLLKAQSYADKVLTGASKDDIKALFKQATQHDQEGEALVKFGEYLVKVGEKRLALERFTQAAEKSNHKAISYLQSVSYKTDKEIYLELVAAGIKAGHPCSYTLDAFEKIKRVEQNPEDELALKSLRSALIMADAKKAPHIAFFQAYASFISEKTLNKTLTAEQRAQMMVDEFDDMPAELDIHYRMFNVLAESEQHLDTMNKLFDRAIQQTDDVSEHARIKSVLAIRAVEMLKQKELVKTPMPITKLLEEAANDGDANARSFINSAEGKAIMKRSAYGVSGRIGRKVGAEKAKDKKKRKAAKKARRR</sequence>
<organism evidence="3 4">
    <name type="scientific">Vibrio ishigakensis</name>
    <dbReference type="NCBI Taxonomy" id="1481914"/>
    <lineage>
        <taxon>Bacteria</taxon>
        <taxon>Pseudomonadati</taxon>
        <taxon>Pseudomonadota</taxon>
        <taxon>Gammaproteobacteria</taxon>
        <taxon>Vibrionales</taxon>
        <taxon>Vibrionaceae</taxon>
        <taxon>Vibrio</taxon>
    </lineage>
</organism>
<protein>
    <recommendedName>
        <fullName evidence="2">DUF4145 domain-containing protein</fullName>
    </recommendedName>
</protein>